<dbReference type="Proteomes" id="UP001500253">
    <property type="component" value="Unassembled WGS sequence"/>
</dbReference>
<proteinExistence type="predicted"/>
<name>A0ABP5TP27_9ACTN</name>
<evidence type="ECO:0000313" key="2">
    <source>
        <dbReference type="Proteomes" id="UP001500253"/>
    </source>
</evidence>
<organism evidence="1 2">
    <name type="scientific">Streptomyces cuspidosporus</name>
    <dbReference type="NCBI Taxonomy" id="66882"/>
    <lineage>
        <taxon>Bacteria</taxon>
        <taxon>Bacillati</taxon>
        <taxon>Actinomycetota</taxon>
        <taxon>Actinomycetes</taxon>
        <taxon>Kitasatosporales</taxon>
        <taxon>Streptomycetaceae</taxon>
        <taxon>Streptomyces</taxon>
    </lineage>
</organism>
<gene>
    <name evidence="1" type="ORF">GCM10010246_52550</name>
</gene>
<dbReference type="EMBL" id="BAAASD010000025">
    <property type="protein sequence ID" value="GAA2356671.1"/>
    <property type="molecule type" value="Genomic_DNA"/>
</dbReference>
<sequence>MVQTVWFRTDHQARRYGDAATCDIRGADLADIARFLLRAGRGRQSVPPPARRRCLAPAGARRHGNAGVRQALNPV</sequence>
<reference evidence="2" key="1">
    <citation type="journal article" date="2019" name="Int. J. Syst. Evol. Microbiol.">
        <title>The Global Catalogue of Microorganisms (GCM) 10K type strain sequencing project: providing services to taxonomists for standard genome sequencing and annotation.</title>
        <authorList>
            <consortium name="The Broad Institute Genomics Platform"/>
            <consortium name="The Broad Institute Genome Sequencing Center for Infectious Disease"/>
            <person name="Wu L."/>
            <person name="Ma J."/>
        </authorList>
    </citation>
    <scope>NUCLEOTIDE SEQUENCE [LARGE SCALE GENOMIC DNA]</scope>
    <source>
        <strain evidence="2">JCM 4316</strain>
    </source>
</reference>
<evidence type="ECO:0000313" key="1">
    <source>
        <dbReference type="EMBL" id="GAA2356671.1"/>
    </source>
</evidence>
<keyword evidence="2" id="KW-1185">Reference proteome</keyword>
<accession>A0ABP5TP27</accession>
<comment type="caution">
    <text evidence="1">The sequence shown here is derived from an EMBL/GenBank/DDBJ whole genome shotgun (WGS) entry which is preliminary data.</text>
</comment>
<protein>
    <submittedName>
        <fullName evidence="1">Uncharacterized protein</fullName>
    </submittedName>
</protein>